<dbReference type="Gene3D" id="2.30.110.10">
    <property type="entry name" value="Electron Transport, Fmn-binding Protein, Chain A"/>
    <property type="match status" value="1"/>
</dbReference>
<dbReference type="InterPro" id="IPR010982">
    <property type="entry name" value="Lambda_DNA-bd_dom_sf"/>
</dbReference>
<accession>A0ABZ1UD37</accession>
<reference evidence="1" key="1">
    <citation type="submission" date="2022-10" db="EMBL/GenBank/DDBJ databases">
        <title>The complete genomes of actinobacterial strains from the NBC collection.</title>
        <authorList>
            <person name="Joergensen T.S."/>
            <person name="Alvarez Arevalo M."/>
            <person name="Sterndorff E.B."/>
            <person name="Faurdal D."/>
            <person name="Vuksanovic O."/>
            <person name="Mourched A.-S."/>
            <person name="Charusanti P."/>
            <person name="Shaw S."/>
            <person name="Blin K."/>
            <person name="Weber T."/>
        </authorList>
    </citation>
    <scope>NUCLEOTIDE SEQUENCE</scope>
    <source>
        <strain evidence="1">NBC_00222</strain>
    </source>
</reference>
<dbReference type="RefSeq" id="WP_328959504.1">
    <property type="nucleotide sequence ID" value="NZ_CP108110.1"/>
</dbReference>
<dbReference type="SUPFAM" id="SSF47413">
    <property type="entry name" value="lambda repressor-like DNA-binding domains"/>
    <property type="match status" value="1"/>
</dbReference>
<gene>
    <name evidence="1" type="ORF">OHA16_37515</name>
</gene>
<protein>
    <submittedName>
        <fullName evidence="1">Pyridoxamine 5'-phosphate oxidase family protein</fullName>
    </submittedName>
</protein>
<sequence length="223" mass="24150">MPDLEAVRRANAVDVARRIDERRRQLGVDDEALAREAAMAPSYLRHLLEAGPGFDAAGFVRVAAVLRMTWTDLLEDRPDAPPGQSEPAAGARPLLRHLTGPECWDLVGTHGVGRVGLPADPGPSVYPVNYAVDRQTIVYRTSPRGAAAPPDDSPVSFQIDHLDDRLSEGWSVLMVGTAHHVEDVDEQQRLLQVPGVTPWAGGSRPLWVRVVPSEVTGRRIGGG</sequence>
<dbReference type="Pfam" id="PF12900">
    <property type="entry name" value="Pyridox_ox_2"/>
    <property type="match status" value="1"/>
</dbReference>
<dbReference type="InterPro" id="IPR012349">
    <property type="entry name" value="Split_barrel_FMN-bd"/>
</dbReference>
<organism evidence="1 2">
    <name type="scientific">Kitasatospora purpeofusca</name>
    <dbReference type="NCBI Taxonomy" id="67352"/>
    <lineage>
        <taxon>Bacteria</taxon>
        <taxon>Bacillati</taxon>
        <taxon>Actinomycetota</taxon>
        <taxon>Actinomycetes</taxon>
        <taxon>Kitasatosporales</taxon>
        <taxon>Streptomycetaceae</taxon>
        <taxon>Kitasatospora</taxon>
    </lineage>
</organism>
<proteinExistence type="predicted"/>
<dbReference type="Proteomes" id="UP001432222">
    <property type="component" value="Chromosome"/>
</dbReference>
<evidence type="ECO:0000313" key="1">
    <source>
        <dbReference type="EMBL" id="WUQ89095.1"/>
    </source>
</evidence>
<dbReference type="InterPro" id="IPR024747">
    <property type="entry name" value="Pyridox_Oxase-rel"/>
</dbReference>
<dbReference type="EMBL" id="CP108110">
    <property type="protein sequence ID" value="WUQ89095.1"/>
    <property type="molecule type" value="Genomic_DNA"/>
</dbReference>
<dbReference type="SUPFAM" id="SSF50475">
    <property type="entry name" value="FMN-binding split barrel"/>
    <property type="match status" value="1"/>
</dbReference>
<name>A0ABZ1UD37_9ACTN</name>
<evidence type="ECO:0000313" key="2">
    <source>
        <dbReference type="Proteomes" id="UP001432222"/>
    </source>
</evidence>
<keyword evidence="2" id="KW-1185">Reference proteome</keyword>